<sequence>MDIGIMIEKDLNSAENKYRSELENIIKSKQIAHDNDQESIIVQSKNELAQLIKDKRSEIELINEEKYSSMYFEYMIDLYKTILSHESNSNQDKTQDPLMAEKHMELVNINNEIGLIEQTNMKLQERIRELESLTQQHDIRKFAGELAQQLNELKSEHERVLTIHTQLESEIKQYHTHLEGSNGLKEILLRVDGTLNSHNKNYDYLKDSLLRSGFSAQVIESGDLKTIVQRMGYGRPDYSFDSGYGGAQIEIGLYQTGDGLDNTL</sequence>
<keyword evidence="1" id="KW-0175">Coiled coil</keyword>
<protein>
    <submittedName>
        <fullName evidence="2">Uncharacterized protein</fullName>
    </submittedName>
</protein>
<proteinExistence type="predicted"/>
<organism evidence="2 4">
    <name type="scientific">Didymodactylos carnosus</name>
    <dbReference type="NCBI Taxonomy" id="1234261"/>
    <lineage>
        <taxon>Eukaryota</taxon>
        <taxon>Metazoa</taxon>
        <taxon>Spiralia</taxon>
        <taxon>Gnathifera</taxon>
        <taxon>Rotifera</taxon>
        <taxon>Eurotatoria</taxon>
        <taxon>Bdelloidea</taxon>
        <taxon>Philodinida</taxon>
        <taxon>Philodinidae</taxon>
        <taxon>Didymodactylos</taxon>
    </lineage>
</organism>
<accession>A0A814YNG6</accession>
<evidence type="ECO:0000256" key="1">
    <source>
        <dbReference type="SAM" id="Coils"/>
    </source>
</evidence>
<dbReference type="AlphaFoldDB" id="A0A814YNG6"/>
<keyword evidence="4" id="KW-1185">Reference proteome</keyword>
<comment type="caution">
    <text evidence="2">The sequence shown here is derived from an EMBL/GenBank/DDBJ whole genome shotgun (WGS) entry which is preliminary data.</text>
</comment>
<dbReference type="EMBL" id="CAJOBC010009679">
    <property type="protein sequence ID" value="CAF3993868.1"/>
    <property type="molecule type" value="Genomic_DNA"/>
</dbReference>
<dbReference type="Proteomes" id="UP000663829">
    <property type="component" value="Unassembled WGS sequence"/>
</dbReference>
<evidence type="ECO:0000313" key="4">
    <source>
        <dbReference type="Proteomes" id="UP000663829"/>
    </source>
</evidence>
<name>A0A814YNG6_9BILA</name>
<gene>
    <name evidence="2" type="ORF">GPM918_LOCUS25183</name>
    <name evidence="3" type="ORF">SRO942_LOCUS25189</name>
</gene>
<evidence type="ECO:0000313" key="3">
    <source>
        <dbReference type="EMBL" id="CAF3993868.1"/>
    </source>
</evidence>
<dbReference type="Proteomes" id="UP000681722">
    <property type="component" value="Unassembled WGS sequence"/>
</dbReference>
<dbReference type="EMBL" id="CAJNOQ010009675">
    <property type="protein sequence ID" value="CAF1231219.1"/>
    <property type="molecule type" value="Genomic_DNA"/>
</dbReference>
<reference evidence="2" key="1">
    <citation type="submission" date="2021-02" db="EMBL/GenBank/DDBJ databases">
        <authorList>
            <person name="Nowell W R."/>
        </authorList>
    </citation>
    <scope>NUCLEOTIDE SEQUENCE</scope>
</reference>
<feature type="coiled-coil region" evidence="1">
    <location>
        <begin position="106"/>
        <end position="170"/>
    </location>
</feature>
<evidence type="ECO:0000313" key="2">
    <source>
        <dbReference type="EMBL" id="CAF1231219.1"/>
    </source>
</evidence>